<dbReference type="RefSeq" id="WP_141395441.1">
    <property type="nucleotide sequence ID" value="NZ_JACOOO010000038.1"/>
</dbReference>
<name>A0ABR7DG83_9CLOT</name>
<comment type="caution">
    <text evidence="2">The sequence shown here is derived from an EMBL/GenBank/DDBJ whole genome shotgun (WGS) entry which is preliminary data.</text>
</comment>
<protein>
    <submittedName>
        <fullName evidence="2">LPXTG cell wall anchor domain-containing protein</fullName>
    </submittedName>
</protein>
<dbReference type="NCBIfam" id="TIGR01167">
    <property type="entry name" value="LPXTG_anchor"/>
    <property type="match status" value="1"/>
</dbReference>
<gene>
    <name evidence="2" type="ORF">H8S20_16240</name>
</gene>
<reference evidence="2 3" key="1">
    <citation type="submission" date="2020-08" db="EMBL/GenBank/DDBJ databases">
        <title>Genome public.</title>
        <authorList>
            <person name="Liu C."/>
            <person name="Sun Q."/>
        </authorList>
    </citation>
    <scope>NUCLEOTIDE SEQUENCE [LARGE SCALE GENOMIC DNA]</scope>
    <source>
        <strain evidence="2 3">NSJ-6</strain>
    </source>
</reference>
<feature type="transmembrane region" description="Helical" evidence="1">
    <location>
        <begin position="18"/>
        <end position="37"/>
    </location>
</feature>
<keyword evidence="1" id="KW-0472">Membrane</keyword>
<dbReference type="Proteomes" id="UP000596929">
    <property type="component" value="Unassembled WGS sequence"/>
</dbReference>
<evidence type="ECO:0000256" key="1">
    <source>
        <dbReference type="SAM" id="Phobius"/>
    </source>
</evidence>
<keyword evidence="1" id="KW-0812">Transmembrane</keyword>
<dbReference type="EMBL" id="JACOOO010000038">
    <property type="protein sequence ID" value="MBC5630409.1"/>
    <property type="molecule type" value="Genomic_DNA"/>
</dbReference>
<evidence type="ECO:0000313" key="2">
    <source>
        <dbReference type="EMBL" id="MBC5630409.1"/>
    </source>
</evidence>
<sequence>MGEKSFVATFVAIKYTDIIILVLGAVILIGILGFIVYKKKHK</sequence>
<keyword evidence="1" id="KW-1133">Transmembrane helix</keyword>
<proteinExistence type="predicted"/>
<organism evidence="2 3">
    <name type="scientific">Clostridium hominis</name>
    <dbReference type="NCBI Taxonomy" id="2763036"/>
    <lineage>
        <taxon>Bacteria</taxon>
        <taxon>Bacillati</taxon>
        <taxon>Bacillota</taxon>
        <taxon>Clostridia</taxon>
        <taxon>Eubacteriales</taxon>
        <taxon>Clostridiaceae</taxon>
        <taxon>Clostridium</taxon>
    </lineage>
</organism>
<keyword evidence="3" id="KW-1185">Reference proteome</keyword>
<evidence type="ECO:0000313" key="3">
    <source>
        <dbReference type="Proteomes" id="UP000596929"/>
    </source>
</evidence>
<accession>A0ABR7DG83</accession>